<evidence type="ECO:0000256" key="6">
    <source>
        <dbReference type="SAM" id="MobiDB-lite"/>
    </source>
</evidence>
<sequence>MGSPRKKFANEAVSPRLARFIAGSVRRRQSFGSKKSSNTGSASGSTQKHLRKWPLQRQGIVLSKSKSQDIESRDDAKSPESFSPSPSNVLRQRRRSVDSMEVSPLGSPKILQFDDTIDRNAFQVPNTDMNDHVARKSMLTNKLGSILPGTPSQGYHSLTTKLPDPSPRARSSLSRICNPHATRKISEVDKLNNSPSSLGLACTSASDQSKSNVPDIDRHKGLSESQRFGIPRTKNLEEPISKLDKTTEKRSNRQLATHFDFLNRKKSRNVIIPKTQRNFDRSIPSEAEEVSSPLFCQSISEHIASDRSETIVFYNESGESPDSERNGQEREYSECLEVVRVDNQENPQVISSIRSTSERDGFMQIMRRDRSASELHSLCACMTTLEDVLRARSFFVGMSHKTASRQDYKGETPMHAFSNNKTLAVNLTGNNEFETKDYLVLYRQPTFDQESLNQLHEQTAKFLKERLLPSFPGAMIIRDNKGYVPFEEGLLDWIDTNKKANDVDAADNDYYSNYLSSYTNAVSDAVSHAWKSTSTTLLTAMSKMAEPDMQKGDERDVETGESGDIKQVSSKDELTGHKGDTSASLNQKKLSPHARFCLQMLSLIVEQLEMSVNEPTVSIHSGIDDDRDQKPRKSTGLQLMYRPLDLAAQIVENVAAIPALLQTILSINEDADMEFALSTTIIRRVLIDKHSIGPWLTNMLQNPHRSVSRRAIEYLQIVSKLCEEEEKATTRHAGESKPASDELIEEVSRLRDFVPSLLSLGENGMEEASTTKVVSDVLDKMISKPFVATVVLFDAVFLALMILGFRSAVNGMIMGASLDTVLSWIYVANIGIFYFLIQEIGKIVSLLLISSHSRKYFLSFWNLIDVLAIVLALCSSVAMRWQFAIHMEGLEDADPLRGLLAISTGFLWLRVLSFLKSINIQLATFILAIITITKDILFFCVILLTLVISFSQMFFTLLAPSSCATGSTSSQCSYGEYLLQFYIMMLGDFGNSERETFTTPFSVFMLVFYSFLVTVILLNVLIAIAGDSYEKCLLNSQRLFGRARVMLVAELVSFQSLLRKRDYQGEQFDHAKKNEDGVFSNWWMSGSWSWTRKWSRGSIVFFGLSMFVTFVWTIAEIVGFSRGGKYVSIVSSLSSVFVTIALYVTVILFLGQNPILTKKDGVPKKEWSNILQRVVLRVLGASQERRREARRSRNKGQEDWNGRVQFLRREMDRIAEKQSELLNEQSEDFQAMVGQSENRLRSELQAIEERFRETNHSIVSAVDELKALISMAGSTAPEFRSPVPKEVEIEI</sequence>
<reference evidence="9" key="1">
    <citation type="journal article" date="2021" name="Sci. Rep.">
        <title>Diploid genomic architecture of Nitzschia inconspicua, an elite biomass production diatom.</title>
        <authorList>
            <person name="Oliver A."/>
            <person name="Podell S."/>
            <person name="Pinowska A."/>
            <person name="Traller J.C."/>
            <person name="Smith S.R."/>
            <person name="McClure R."/>
            <person name="Beliaev A."/>
            <person name="Bohutskyi P."/>
            <person name="Hill E.A."/>
            <person name="Rabines A."/>
            <person name="Zheng H."/>
            <person name="Allen L.Z."/>
            <person name="Kuo A."/>
            <person name="Grigoriev I.V."/>
            <person name="Allen A.E."/>
            <person name="Hazlebeck D."/>
            <person name="Allen E.E."/>
        </authorList>
    </citation>
    <scope>NUCLEOTIDE SEQUENCE</scope>
    <source>
        <strain evidence="9">Hildebrandi</strain>
    </source>
</reference>
<dbReference type="PANTHER" id="PTHR10582:SF2">
    <property type="entry name" value="INACTIVE"/>
    <property type="match status" value="1"/>
</dbReference>
<evidence type="ECO:0000313" key="9">
    <source>
        <dbReference type="EMBL" id="KAG7361244.1"/>
    </source>
</evidence>
<dbReference type="GO" id="GO:0005886">
    <property type="term" value="C:plasma membrane"/>
    <property type="evidence" value="ECO:0007669"/>
    <property type="project" value="TreeGrafter"/>
</dbReference>
<dbReference type="Proteomes" id="UP000693970">
    <property type="component" value="Unassembled WGS sequence"/>
</dbReference>
<evidence type="ECO:0000256" key="5">
    <source>
        <dbReference type="ARBA" id="ARBA00023136"/>
    </source>
</evidence>
<dbReference type="PANTHER" id="PTHR10582">
    <property type="entry name" value="TRANSIENT RECEPTOR POTENTIAL ION CHANNEL PROTEIN"/>
    <property type="match status" value="1"/>
</dbReference>
<keyword evidence="10" id="KW-1185">Reference proteome</keyword>
<feature type="compositionally biased region" description="Basic and acidic residues" evidence="6">
    <location>
        <begin position="66"/>
        <end position="78"/>
    </location>
</feature>
<dbReference type="GO" id="GO:0098703">
    <property type="term" value="P:calcium ion import across plasma membrane"/>
    <property type="evidence" value="ECO:0007669"/>
    <property type="project" value="TreeGrafter"/>
</dbReference>
<proteinExistence type="predicted"/>
<feature type="compositionally biased region" description="Polar residues" evidence="6">
    <location>
        <begin position="80"/>
        <end position="90"/>
    </location>
</feature>
<keyword evidence="3" id="KW-0677">Repeat</keyword>
<feature type="transmembrane region" description="Helical" evidence="7">
    <location>
        <begin position="821"/>
        <end position="837"/>
    </location>
</feature>
<keyword evidence="4 7" id="KW-1133">Transmembrane helix</keyword>
<feature type="compositionally biased region" description="Polar residues" evidence="6">
    <location>
        <begin position="30"/>
        <end position="47"/>
    </location>
</feature>
<feature type="compositionally biased region" description="Basic and acidic residues" evidence="6">
    <location>
        <begin position="569"/>
        <end position="580"/>
    </location>
</feature>
<feature type="compositionally biased region" description="Basic and acidic residues" evidence="6">
    <location>
        <begin position="545"/>
        <end position="558"/>
    </location>
</feature>
<comment type="caution">
    <text evidence="9">The sequence shown here is derived from an EMBL/GenBank/DDBJ whole genome shotgun (WGS) entry which is preliminary data.</text>
</comment>
<dbReference type="GO" id="GO:0005216">
    <property type="term" value="F:monoatomic ion channel activity"/>
    <property type="evidence" value="ECO:0007669"/>
    <property type="project" value="InterPro"/>
</dbReference>
<feature type="transmembrane region" description="Helical" evidence="7">
    <location>
        <begin position="936"/>
        <end position="959"/>
    </location>
</feature>
<dbReference type="Pfam" id="PF00520">
    <property type="entry name" value="Ion_trans"/>
    <property type="match status" value="1"/>
</dbReference>
<dbReference type="InterPro" id="IPR024862">
    <property type="entry name" value="TRPV"/>
</dbReference>
<evidence type="ECO:0000256" key="4">
    <source>
        <dbReference type="ARBA" id="ARBA00022989"/>
    </source>
</evidence>
<gene>
    <name evidence="9" type="ORF">IV203_036344</name>
</gene>
<evidence type="ECO:0000256" key="2">
    <source>
        <dbReference type="ARBA" id="ARBA00022692"/>
    </source>
</evidence>
<protein>
    <submittedName>
        <fullName evidence="9">Ion transport protein</fullName>
    </submittedName>
</protein>
<keyword evidence="5 7" id="KW-0472">Membrane</keyword>
<feature type="transmembrane region" description="Helical" evidence="7">
    <location>
        <begin position="1099"/>
        <end position="1120"/>
    </location>
</feature>
<feature type="region of interest" description="Disordered" evidence="6">
    <location>
        <begin position="544"/>
        <end position="586"/>
    </location>
</feature>
<reference evidence="9" key="2">
    <citation type="submission" date="2021-04" db="EMBL/GenBank/DDBJ databases">
        <authorList>
            <person name="Podell S."/>
        </authorList>
    </citation>
    <scope>NUCLEOTIDE SEQUENCE</scope>
    <source>
        <strain evidence="9">Hildebrandi</strain>
    </source>
</reference>
<evidence type="ECO:0000259" key="8">
    <source>
        <dbReference type="Pfam" id="PF00520"/>
    </source>
</evidence>
<evidence type="ECO:0000256" key="7">
    <source>
        <dbReference type="SAM" id="Phobius"/>
    </source>
</evidence>
<organism evidence="9 10">
    <name type="scientific">Nitzschia inconspicua</name>
    <dbReference type="NCBI Taxonomy" id="303405"/>
    <lineage>
        <taxon>Eukaryota</taxon>
        <taxon>Sar</taxon>
        <taxon>Stramenopiles</taxon>
        <taxon>Ochrophyta</taxon>
        <taxon>Bacillariophyta</taxon>
        <taxon>Bacillariophyceae</taxon>
        <taxon>Bacillariophycidae</taxon>
        <taxon>Bacillariales</taxon>
        <taxon>Bacillariaceae</taxon>
        <taxon>Nitzschia</taxon>
    </lineage>
</organism>
<feature type="transmembrane region" description="Helical" evidence="7">
    <location>
        <begin position="786"/>
        <end position="809"/>
    </location>
</feature>
<evidence type="ECO:0000256" key="3">
    <source>
        <dbReference type="ARBA" id="ARBA00022737"/>
    </source>
</evidence>
<dbReference type="EMBL" id="JAGRRH010000013">
    <property type="protein sequence ID" value="KAG7361244.1"/>
    <property type="molecule type" value="Genomic_DNA"/>
</dbReference>
<feature type="transmembrane region" description="Helical" evidence="7">
    <location>
        <begin position="1126"/>
        <end position="1150"/>
    </location>
</feature>
<dbReference type="InterPro" id="IPR005821">
    <property type="entry name" value="Ion_trans_dom"/>
</dbReference>
<feature type="transmembrane region" description="Helical" evidence="7">
    <location>
        <begin position="1001"/>
        <end position="1025"/>
    </location>
</feature>
<feature type="domain" description="Ion transport" evidence="8">
    <location>
        <begin position="787"/>
        <end position="1031"/>
    </location>
</feature>
<accession>A0A9K3PXY1</accession>
<evidence type="ECO:0000313" key="10">
    <source>
        <dbReference type="Proteomes" id="UP000693970"/>
    </source>
</evidence>
<keyword evidence="2 7" id="KW-0812">Transmembrane</keyword>
<evidence type="ECO:0000256" key="1">
    <source>
        <dbReference type="ARBA" id="ARBA00004141"/>
    </source>
</evidence>
<feature type="transmembrane region" description="Helical" evidence="7">
    <location>
        <begin position="858"/>
        <end position="878"/>
    </location>
</feature>
<dbReference type="OrthoDB" id="43160at2759"/>
<name>A0A9K3PXY1_9STRA</name>
<feature type="region of interest" description="Disordered" evidence="6">
    <location>
        <begin position="24"/>
        <end position="105"/>
    </location>
</feature>
<comment type="subcellular location">
    <subcellularLocation>
        <location evidence="1">Membrane</location>
        <topology evidence="1">Multi-pass membrane protein</topology>
    </subcellularLocation>
</comment>